<organism evidence="1 2">
    <name type="scientific">Effrenium voratum</name>
    <dbReference type="NCBI Taxonomy" id="2562239"/>
    <lineage>
        <taxon>Eukaryota</taxon>
        <taxon>Sar</taxon>
        <taxon>Alveolata</taxon>
        <taxon>Dinophyceae</taxon>
        <taxon>Suessiales</taxon>
        <taxon>Symbiodiniaceae</taxon>
        <taxon>Effrenium</taxon>
    </lineage>
</organism>
<keyword evidence="2" id="KW-1185">Reference proteome</keyword>
<evidence type="ECO:0000313" key="1">
    <source>
        <dbReference type="EMBL" id="CAJ1380555.1"/>
    </source>
</evidence>
<sequence>MWMMMSVELEPLELLVADEGKAKGGSLDRANVEVAKRVESLMSSPVSSGLNGDLGHDQRVLELLQISNNLEGHWRLLPDGTPVGFIQGKTLVWDSSYEVSDPCPLQTLGKGVMMVLHGKTFHGTIAMSGGSPVIRWSDGEVWYKARESECCLPGLMDRTKIWRRHWAQRVKKPVDVPYNTGCCLTISGLAFQTNRACDNCDRSIEEQSWFACAEGCEVDFCVRCHERLQQLFEGRDLRRALWAAEFLARGARALLAAPQAARQAFVEILAFEWPLQMFQDLVRAVVDVADAKVVHIQDATDMDVAADVDFWHLLGLLQLLRCANQLPAQEQRFGELTRRGCRVPESDFVLGGIDKCDAQADWLRWKTGAGSAAPEQLVLKDKFQVGPGFTAFLAHGSLVPPSFRQRCLDADLDELISRSKPLHCAVPRSPARKLRVAAVTGLLAAKGRLLVAHFVRERGRGAGVAREFLAKAAE</sequence>
<dbReference type="Proteomes" id="UP001178507">
    <property type="component" value="Unassembled WGS sequence"/>
</dbReference>
<protein>
    <submittedName>
        <fullName evidence="1">Uncharacterized protein</fullName>
    </submittedName>
</protein>
<evidence type="ECO:0000313" key="2">
    <source>
        <dbReference type="Proteomes" id="UP001178507"/>
    </source>
</evidence>
<name>A0AA36I405_9DINO</name>
<dbReference type="EMBL" id="CAUJNA010000722">
    <property type="protein sequence ID" value="CAJ1380555.1"/>
    <property type="molecule type" value="Genomic_DNA"/>
</dbReference>
<dbReference type="AlphaFoldDB" id="A0AA36I405"/>
<feature type="non-terminal residue" evidence="1">
    <location>
        <position position="474"/>
    </location>
</feature>
<accession>A0AA36I405</accession>
<reference evidence="1" key="1">
    <citation type="submission" date="2023-08" db="EMBL/GenBank/DDBJ databases">
        <authorList>
            <person name="Chen Y."/>
            <person name="Shah S."/>
            <person name="Dougan E. K."/>
            <person name="Thang M."/>
            <person name="Chan C."/>
        </authorList>
    </citation>
    <scope>NUCLEOTIDE SEQUENCE</scope>
</reference>
<gene>
    <name evidence="1" type="ORF">EVOR1521_LOCUS8467</name>
</gene>
<comment type="caution">
    <text evidence="1">The sequence shown here is derived from an EMBL/GenBank/DDBJ whole genome shotgun (WGS) entry which is preliminary data.</text>
</comment>
<proteinExistence type="predicted"/>